<dbReference type="Proteomes" id="UP000049983">
    <property type="component" value="Unassembled WGS sequence"/>
</dbReference>
<gene>
    <name evidence="1" type="ORF">LA5096_04264</name>
</gene>
<name>A0A0M7AKK3_9HYPH</name>
<keyword evidence="2" id="KW-1185">Reference proteome</keyword>
<accession>A0A0M7AKK3</accession>
<organism evidence="1 2">
    <name type="scientific">Roseibium album</name>
    <dbReference type="NCBI Taxonomy" id="311410"/>
    <lineage>
        <taxon>Bacteria</taxon>
        <taxon>Pseudomonadati</taxon>
        <taxon>Pseudomonadota</taxon>
        <taxon>Alphaproteobacteria</taxon>
        <taxon>Hyphomicrobiales</taxon>
        <taxon>Stappiaceae</taxon>
        <taxon>Roseibium</taxon>
    </lineage>
</organism>
<sequence length="97" mass="10896">MCTTEDIPYEEALHFCLLGADGKILDQIRLGGIYQTGMFALLKTGSATIRFRFFNHAAHELTVSEQPVWRMPFFGDPKGVGRSVGFSKRLLVDRSET</sequence>
<evidence type="ECO:0000313" key="2">
    <source>
        <dbReference type="Proteomes" id="UP000049983"/>
    </source>
</evidence>
<evidence type="ECO:0000313" key="1">
    <source>
        <dbReference type="EMBL" id="CTQ75187.1"/>
    </source>
</evidence>
<dbReference type="EMBL" id="CXWC01000012">
    <property type="protein sequence ID" value="CTQ75187.1"/>
    <property type="molecule type" value="Genomic_DNA"/>
</dbReference>
<dbReference type="AlphaFoldDB" id="A0A0M7AKK3"/>
<protein>
    <submittedName>
        <fullName evidence="1">Uncharacterized protein</fullName>
    </submittedName>
</protein>
<proteinExistence type="predicted"/>
<reference evidence="2" key="1">
    <citation type="submission" date="2015-07" db="EMBL/GenBank/DDBJ databases">
        <authorList>
            <person name="Rodrigo-Torres Lidia"/>
            <person name="Arahal R.David."/>
        </authorList>
    </citation>
    <scope>NUCLEOTIDE SEQUENCE [LARGE SCALE GENOMIC DNA]</scope>
    <source>
        <strain evidence="2">CECT 5096</strain>
    </source>
</reference>